<keyword evidence="2" id="KW-1133">Transmembrane helix</keyword>
<accession>A0ABR2HHF9</accession>
<feature type="transmembrane region" description="Helical" evidence="2">
    <location>
        <begin position="547"/>
        <end position="566"/>
    </location>
</feature>
<keyword evidence="5" id="KW-1185">Reference proteome</keyword>
<dbReference type="PROSITE" id="PS50011">
    <property type="entry name" value="PROTEIN_KINASE_DOM"/>
    <property type="match status" value="1"/>
</dbReference>
<keyword evidence="2" id="KW-0472">Membrane</keyword>
<dbReference type="PANTHER" id="PTHR45756:SF1">
    <property type="entry name" value="PROTEIN KINASE DOMAIN CONTAINING PROTEIN"/>
    <property type="match status" value="1"/>
</dbReference>
<dbReference type="Proteomes" id="UP001470230">
    <property type="component" value="Unassembled WGS sequence"/>
</dbReference>
<dbReference type="SUPFAM" id="SSF56112">
    <property type="entry name" value="Protein kinase-like (PK-like)"/>
    <property type="match status" value="1"/>
</dbReference>
<dbReference type="PANTHER" id="PTHR45756">
    <property type="entry name" value="PALMITOYLTRANSFERASE"/>
    <property type="match status" value="1"/>
</dbReference>
<dbReference type="InterPro" id="IPR000719">
    <property type="entry name" value="Prot_kinase_dom"/>
</dbReference>
<dbReference type="InterPro" id="IPR011009">
    <property type="entry name" value="Kinase-like_dom_sf"/>
</dbReference>
<dbReference type="Gene3D" id="1.10.510.10">
    <property type="entry name" value="Transferase(Phosphotransferase) domain 1"/>
    <property type="match status" value="1"/>
</dbReference>
<evidence type="ECO:0000259" key="3">
    <source>
        <dbReference type="PROSITE" id="PS50011"/>
    </source>
</evidence>
<sequence>MRKIENNLLDAINDEGNKFNDNYFNKKENFIANPNDQKDFRSFISLIGNISTNHHRSPTFIDRIEKILLLFKDDLVNKLTSKEICETFVHNKVIFLFLIKNDIFKLDDFNIKLIKKYIKDTKYFEPEITKKKYDPGSLSDEYLDNREKGENEGQLCQIIRSDSIDDFIIYVNRTNLSLNSTIKTSEFETNQLLLTRPPTLIEYASFFGSIQIVNYLFFNKATITGSIWKYSIHSNNDELIYFLLRKQIQPDDQTYEEVFLESIKCFHNQIAHYIEDNLLKDKDDNSEEEDDDKDNSDDDEDDDKDSSDDDEDEEDYRVHIYNSYRTNKLEKVSFKYNNYEFYPERISIWSILFLNAKNESELADLYLESQNINKYFIFNDDDYEKVSKNCMKNKQTGEIYDVDLAKSSINNIHIVLFDEAIRLKDFPSILEIKGFGFTEEDRMPFFLYDHLKIDYLVNLYKKELTGTQKYILILGITIAMKFLHDNNIILHFLSPLIILIDNNLYPLINITHFFYIDDRNLFHDPKLLFFSSPESFCSGKATFAGNVYTYSLIVYMIITGTFPFNFQHIRSNYVILRRVEAGLRPSTNNIHSDTIREFLYLCWHVDPQKRLSFDQILDEITREEFYSYFRSFDKELVKKYLDIFTQEDFKKLKDYF</sequence>
<feature type="domain" description="Protein kinase" evidence="3">
    <location>
        <begin position="372"/>
        <end position="626"/>
    </location>
</feature>
<evidence type="ECO:0000313" key="4">
    <source>
        <dbReference type="EMBL" id="KAK8846459.1"/>
    </source>
</evidence>
<dbReference type="EMBL" id="JAPFFF010000029">
    <property type="protein sequence ID" value="KAK8846459.1"/>
    <property type="molecule type" value="Genomic_DNA"/>
</dbReference>
<evidence type="ECO:0000256" key="2">
    <source>
        <dbReference type="SAM" id="Phobius"/>
    </source>
</evidence>
<protein>
    <recommendedName>
        <fullName evidence="3">Protein kinase domain-containing protein</fullName>
    </recommendedName>
</protein>
<feature type="compositionally biased region" description="Acidic residues" evidence="1">
    <location>
        <begin position="284"/>
        <end position="315"/>
    </location>
</feature>
<evidence type="ECO:0000313" key="5">
    <source>
        <dbReference type="Proteomes" id="UP001470230"/>
    </source>
</evidence>
<comment type="caution">
    <text evidence="4">The sequence shown here is derived from an EMBL/GenBank/DDBJ whole genome shotgun (WGS) entry which is preliminary data.</text>
</comment>
<dbReference type="InterPro" id="IPR053215">
    <property type="entry name" value="TKL_Ser/Thr_kinase"/>
</dbReference>
<feature type="region of interest" description="Disordered" evidence="1">
    <location>
        <begin position="281"/>
        <end position="315"/>
    </location>
</feature>
<dbReference type="InterPro" id="IPR001245">
    <property type="entry name" value="Ser-Thr/Tyr_kinase_cat_dom"/>
</dbReference>
<evidence type="ECO:0000256" key="1">
    <source>
        <dbReference type="SAM" id="MobiDB-lite"/>
    </source>
</evidence>
<reference evidence="4 5" key="1">
    <citation type="submission" date="2024-04" db="EMBL/GenBank/DDBJ databases">
        <title>Tritrichomonas musculus Genome.</title>
        <authorList>
            <person name="Alves-Ferreira E."/>
            <person name="Grigg M."/>
            <person name="Lorenzi H."/>
            <person name="Galac M."/>
        </authorList>
    </citation>
    <scope>NUCLEOTIDE SEQUENCE [LARGE SCALE GENOMIC DNA]</scope>
    <source>
        <strain evidence="4 5">EAF2021</strain>
    </source>
</reference>
<gene>
    <name evidence="4" type="ORF">M9Y10_020481</name>
</gene>
<keyword evidence="2" id="KW-0812">Transmembrane</keyword>
<organism evidence="4 5">
    <name type="scientific">Tritrichomonas musculus</name>
    <dbReference type="NCBI Taxonomy" id="1915356"/>
    <lineage>
        <taxon>Eukaryota</taxon>
        <taxon>Metamonada</taxon>
        <taxon>Parabasalia</taxon>
        <taxon>Tritrichomonadida</taxon>
        <taxon>Tritrichomonadidae</taxon>
        <taxon>Tritrichomonas</taxon>
    </lineage>
</organism>
<proteinExistence type="predicted"/>
<name>A0ABR2HHF9_9EUKA</name>
<dbReference type="Pfam" id="PF07714">
    <property type="entry name" value="PK_Tyr_Ser-Thr"/>
    <property type="match status" value="1"/>
</dbReference>